<reference evidence="1" key="1">
    <citation type="journal article" date="2015" name="Genome Biol. Evol.">
        <title>Organellar Genomes of White Spruce (Picea glauca): Assembly and Annotation.</title>
        <authorList>
            <person name="Jackman S.D."/>
            <person name="Warren R.L."/>
            <person name="Gibb E.A."/>
            <person name="Vandervalk B.P."/>
            <person name="Mohamadi H."/>
            <person name="Chu J."/>
            <person name="Raymond A."/>
            <person name="Pleasance S."/>
            <person name="Coope R."/>
            <person name="Wildung M.R."/>
            <person name="Ritland C.E."/>
            <person name="Bousquet J."/>
            <person name="Jones S.J."/>
            <person name="Bohlmann J."/>
            <person name="Birol I."/>
        </authorList>
    </citation>
    <scope>NUCLEOTIDE SEQUENCE [LARGE SCALE GENOMIC DNA]</scope>
    <source>
        <tissue evidence="1">Flushing bud</tissue>
    </source>
</reference>
<accession>A0A101LXY5</accession>
<comment type="caution">
    <text evidence="1">The sequence shown here is derived from an EMBL/GenBank/DDBJ whole genome shotgun (WGS) entry which is preliminary data.</text>
</comment>
<geneLocation type="mitochondrion" evidence="1"/>
<evidence type="ECO:0000313" key="1">
    <source>
        <dbReference type="EMBL" id="KUM47381.1"/>
    </source>
</evidence>
<gene>
    <name evidence="1" type="ORF">ABT39_MTgene5566</name>
</gene>
<sequence length="42" mass="4593">MPNTTLSIRGTKMDFIITGTCPFHKGFPIPMTGGMDSICFEV</sequence>
<dbReference type="AlphaFoldDB" id="A0A101LXY5"/>
<keyword evidence="1" id="KW-0496">Mitochondrion</keyword>
<proteinExistence type="predicted"/>
<protein>
    <submittedName>
        <fullName evidence="1">Uncharacterized protein</fullName>
    </submittedName>
</protein>
<organism evidence="1">
    <name type="scientific">Picea glauca</name>
    <name type="common">White spruce</name>
    <name type="synonym">Pinus glauca</name>
    <dbReference type="NCBI Taxonomy" id="3330"/>
    <lineage>
        <taxon>Eukaryota</taxon>
        <taxon>Viridiplantae</taxon>
        <taxon>Streptophyta</taxon>
        <taxon>Embryophyta</taxon>
        <taxon>Tracheophyta</taxon>
        <taxon>Spermatophyta</taxon>
        <taxon>Pinopsida</taxon>
        <taxon>Pinidae</taxon>
        <taxon>Conifers I</taxon>
        <taxon>Pinales</taxon>
        <taxon>Pinaceae</taxon>
        <taxon>Picea</taxon>
    </lineage>
</organism>
<dbReference type="EMBL" id="LKAM01000007">
    <property type="protein sequence ID" value="KUM47381.1"/>
    <property type="molecule type" value="Genomic_DNA"/>
</dbReference>
<name>A0A101LXY5_PICGL</name>